<sequence>MPYASTQSSKQAIVQAFEQCRTRTLDWFATLDRANLCRQAHPEFSPVGWHLGHIAFTEALWILERCAGESDPFPEHRQLFAADGLPKTARQELPNTEFLCEYLHVVRDRVWRYLDRAPLEQQARLWWWLLQHECQHNETIAIVLQLQRWNPAELQPPTARPIRSVLDTSEMAFVPAGPCTIGSDRLAQDNARPACPVELDAFWIDRYPVTCEQFREFMAVGGYRQRQWWCEDGWHWLQSNPVAQPLYWSDDRAFDRHPVYGVSWYEATAYARFVGKRLPTELEWEKAACWDPIAGRARDYPWGNAAPTARLGNYDGFVGQTSAVDAHPAGASTLGCTDLLGNVWEWTASGFDGYSGFAPYPYSGYSRSYFDRRHRVLRGGSWATRPWALHPCWRNWYQPHVRQVFAGFRCTRDL</sequence>
<dbReference type="Gene3D" id="3.90.1580.10">
    <property type="entry name" value="paralog of FGE (formylglycine-generating enzyme)"/>
    <property type="match status" value="1"/>
</dbReference>
<evidence type="ECO:0000259" key="4">
    <source>
        <dbReference type="Pfam" id="PF03781"/>
    </source>
</evidence>
<dbReference type="PANTHER" id="PTHR23150">
    <property type="entry name" value="SULFATASE MODIFYING FACTOR 1, 2"/>
    <property type="match status" value="1"/>
</dbReference>
<dbReference type="PATRIC" id="fig|582515.4.peg.127"/>
<dbReference type="RefSeq" id="WP_022603768.1">
    <property type="nucleotide sequence ID" value="NZ_ASSJ01000001.1"/>
</dbReference>
<comment type="pathway">
    <text evidence="3">Amino-acid biosynthesis; ergothioneine biosynthesis.</text>
</comment>
<dbReference type="InterPro" id="IPR024775">
    <property type="entry name" value="DinB-like"/>
</dbReference>
<evidence type="ECO:0000313" key="6">
    <source>
        <dbReference type="EMBL" id="ERN43210.1"/>
    </source>
</evidence>
<dbReference type="InterPro" id="IPR051043">
    <property type="entry name" value="Sulfatase_Mod_Factor_Kinase"/>
</dbReference>
<name>U5DU43_9CHRO</name>
<dbReference type="Proteomes" id="UP000016960">
    <property type="component" value="Unassembled WGS sequence"/>
</dbReference>
<gene>
    <name evidence="6" type="ORF">KR51_00001070</name>
</gene>
<evidence type="ECO:0000313" key="7">
    <source>
        <dbReference type="Proteomes" id="UP000016960"/>
    </source>
</evidence>
<evidence type="ECO:0000256" key="1">
    <source>
        <dbReference type="ARBA" id="ARBA00023002"/>
    </source>
</evidence>
<feature type="domain" description="Sulfatase-modifying factor enzyme-like" evidence="4">
    <location>
        <begin position="169"/>
        <end position="412"/>
    </location>
</feature>
<dbReference type="OrthoDB" id="9768004at2"/>
<proteinExistence type="predicted"/>
<feature type="domain" description="DinB-like" evidence="5">
    <location>
        <begin position="16"/>
        <end position="140"/>
    </location>
</feature>
<dbReference type="SUPFAM" id="SSF56436">
    <property type="entry name" value="C-type lectin-like"/>
    <property type="match status" value="1"/>
</dbReference>
<dbReference type="SUPFAM" id="SSF109854">
    <property type="entry name" value="DinB/YfiT-like putative metalloenzymes"/>
    <property type="match status" value="1"/>
</dbReference>
<protein>
    <recommendedName>
        <fullName evidence="8">Ergothioneine biosynthesis protein EgtB</fullName>
    </recommendedName>
</protein>
<keyword evidence="1" id="KW-0560">Oxidoreductase</keyword>
<accession>U5DU43</accession>
<dbReference type="PANTHER" id="PTHR23150:SF36">
    <property type="entry name" value="HERCYNINE OXYGENASE"/>
    <property type="match status" value="1"/>
</dbReference>
<dbReference type="eggNOG" id="COG1262">
    <property type="taxonomic scope" value="Bacteria"/>
</dbReference>
<organism evidence="6 7">
    <name type="scientific">Rubidibacter lacunae KORDI 51-2</name>
    <dbReference type="NCBI Taxonomy" id="582515"/>
    <lineage>
        <taxon>Bacteria</taxon>
        <taxon>Bacillati</taxon>
        <taxon>Cyanobacteriota</taxon>
        <taxon>Cyanophyceae</taxon>
        <taxon>Oscillatoriophycideae</taxon>
        <taxon>Chroococcales</taxon>
        <taxon>Aphanothecaceae</taxon>
        <taxon>Rubidibacter</taxon>
    </lineage>
</organism>
<dbReference type="Pfam" id="PF03781">
    <property type="entry name" value="FGE-sulfatase"/>
    <property type="match status" value="1"/>
</dbReference>
<keyword evidence="7" id="KW-1185">Reference proteome</keyword>
<dbReference type="InterPro" id="IPR016187">
    <property type="entry name" value="CTDL_fold"/>
</dbReference>
<dbReference type="InterPro" id="IPR005532">
    <property type="entry name" value="SUMF_dom"/>
</dbReference>
<dbReference type="EMBL" id="ASSJ01000001">
    <property type="protein sequence ID" value="ERN43210.1"/>
    <property type="molecule type" value="Genomic_DNA"/>
</dbReference>
<evidence type="ECO:0000256" key="3">
    <source>
        <dbReference type="ARBA" id="ARBA00037882"/>
    </source>
</evidence>
<reference evidence="6 7" key="1">
    <citation type="submission" date="2013-05" db="EMBL/GenBank/DDBJ databases">
        <title>Draft genome sequence of Rubidibacter lacunae KORDI 51-2.</title>
        <authorList>
            <person name="Choi D.H."/>
            <person name="Noh J.H."/>
            <person name="Kwon K.-K."/>
            <person name="Lee J.-H."/>
            <person name="Ryu J.-Y."/>
        </authorList>
    </citation>
    <scope>NUCLEOTIDE SEQUENCE [LARGE SCALE GENOMIC DNA]</scope>
    <source>
        <strain evidence="6 7">KORDI 51-2</strain>
    </source>
</reference>
<dbReference type="Gene3D" id="1.20.120.450">
    <property type="entry name" value="dinb family like domain"/>
    <property type="match status" value="1"/>
</dbReference>
<dbReference type="Pfam" id="PF12867">
    <property type="entry name" value="DinB_2"/>
    <property type="match status" value="1"/>
</dbReference>
<evidence type="ECO:0000256" key="2">
    <source>
        <dbReference type="ARBA" id="ARBA00023004"/>
    </source>
</evidence>
<dbReference type="AlphaFoldDB" id="U5DU43"/>
<dbReference type="InParanoid" id="U5DU43"/>
<evidence type="ECO:0008006" key="8">
    <source>
        <dbReference type="Google" id="ProtNLM"/>
    </source>
</evidence>
<dbReference type="InterPro" id="IPR042095">
    <property type="entry name" value="SUMF_sf"/>
</dbReference>
<comment type="caution">
    <text evidence="6">The sequence shown here is derived from an EMBL/GenBank/DDBJ whole genome shotgun (WGS) entry which is preliminary data.</text>
</comment>
<evidence type="ECO:0000259" key="5">
    <source>
        <dbReference type="Pfam" id="PF12867"/>
    </source>
</evidence>
<keyword evidence="2" id="KW-0408">Iron</keyword>
<dbReference type="STRING" id="582515.KR51_00001070"/>
<dbReference type="InterPro" id="IPR034660">
    <property type="entry name" value="DinB/YfiT-like"/>
</dbReference>